<name>A0AAN8MXP5_9PEZI</name>
<feature type="compositionally biased region" description="Polar residues" evidence="1">
    <location>
        <begin position="12"/>
        <end position="22"/>
    </location>
</feature>
<accession>A0AAN8MXP5</accession>
<dbReference type="PANTHER" id="PTHR38846">
    <property type="entry name" value="C3H1-TYPE DOMAIN-CONTAINING PROTEIN"/>
    <property type="match status" value="1"/>
</dbReference>
<reference evidence="2 3" key="1">
    <citation type="submission" date="2019-10" db="EMBL/GenBank/DDBJ databases">
        <authorList>
            <person name="Palmer J.M."/>
        </authorList>
    </citation>
    <scope>NUCLEOTIDE SEQUENCE [LARGE SCALE GENOMIC DNA]</scope>
    <source>
        <strain evidence="2 3">TWF718</strain>
    </source>
</reference>
<evidence type="ECO:0000313" key="3">
    <source>
        <dbReference type="Proteomes" id="UP001313282"/>
    </source>
</evidence>
<comment type="caution">
    <text evidence="2">The sequence shown here is derived from an EMBL/GenBank/DDBJ whole genome shotgun (WGS) entry which is preliminary data.</text>
</comment>
<feature type="compositionally biased region" description="Basic and acidic residues" evidence="1">
    <location>
        <begin position="1"/>
        <end position="11"/>
    </location>
</feature>
<gene>
    <name evidence="2" type="ORF">TWF718_004347</name>
</gene>
<protein>
    <submittedName>
        <fullName evidence="2">Uncharacterized protein</fullName>
    </submittedName>
</protein>
<organism evidence="2 3">
    <name type="scientific">Orbilia javanica</name>
    <dbReference type="NCBI Taxonomy" id="47235"/>
    <lineage>
        <taxon>Eukaryota</taxon>
        <taxon>Fungi</taxon>
        <taxon>Dikarya</taxon>
        <taxon>Ascomycota</taxon>
        <taxon>Pezizomycotina</taxon>
        <taxon>Orbiliomycetes</taxon>
        <taxon>Orbiliales</taxon>
        <taxon>Orbiliaceae</taxon>
        <taxon>Orbilia</taxon>
    </lineage>
</organism>
<keyword evidence="3" id="KW-1185">Reference proteome</keyword>
<feature type="region of interest" description="Disordered" evidence="1">
    <location>
        <begin position="1"/>
        <end position="36"/>
    </location>
</feature>
<evidence type="ECO:0000313" key="2">
    <source>
        <dbReference type="EMBL" id="KAK6351179.1"/>
    </source>
</evidence>
<dbReference type="EMBL" id="JAVHNR010000002">
    <property type="protein sequence ID" value="KAK6351179.1"/>
    <property type="molecule type" value="Genomic_DNA"/>
</dbReference>
<evidence type="ECO:0000256" key="1">
    <source>
        <dbReference type="SAM" id="MobiDB-lite"/>
    </source>
</evidence>
<dbReference type="PANTHER" id="PTHR38846:SF1">
    <property type="entry name" value="C3H1-TYPE DOMAIN-CONTAINING PROTEIN"/>
    <property type="match status" value="1"/>
</dbReference>
<sequence>MVTHNNLDDLSQRLSNVSISNEDGTEEPANPPRRRAPIDDYFYQHASRPGSRFTYDGDSRLKIRATFDILARSEKWRRKKRMNEKQKFFEAIDAEFTTRFGDGSRLETWQRLVAMFNPDDPVPHSITRCDKILSGYFINIFDFLDYCRAMAIDEQSGVQGDLSSIDKGSLQILRTYSKTNNLLYPLDMAKGRVLKAFLVHMF</sequence>
<dbReference type="AlphaFoldDB" id="A0AAN8MXP5"/>
<proteinExistence type="predicted"/>
<dbReference type="Proteomes" id="UP001313282">
    <property type="component" value="Unassembled WGS sequence"/>
</dbReference>